<gene>
    <name evidence="2" type="ORF">K2173_020689</name>
</gene>
<comment type="caution">
    <text evidence="2">The sequence shown here is derived from an EMBL/GenBank/DDBJ whole genome shotgun (WGS) entry which is preliminary data.</text>
</comment>
<keyword evidence="3" id="KW-1185">Reference proteome</keyword>
<evidence type="ECO:0000313" key="3">
    <source>
        <dbReference type="Proteomes" id="UP001159364"/>
    </source>
</evidence>
<reference evidence="2 3" key="1">
    <citation type="submission" date="2021-09" db="EMBL/GenBank/DDBJ databases">
        <title>Genomic insights and catalytic innovation underlie evolution of tropane alkaloids biosynthesis.</title>
        <authorList>
            <person name="Wang Y.-J."/>
            <person name="Tian T."/>
            <person name="Huang J.-P."/>
            <person name="Huang S.-X."/>
        </authorList>
    </citation>
    <scope>NUCLEOTIDE SEQUENCE [LARGE SCALE GENOMIC DNA]</scope>
    <source>
        <strain evidence="2">KIB-2018</strain>
        <tissue evidence="2">Leaf</tissue>
    </source>
</reference>
<evidence type="ECO:0000313" key="2">
    <source>
        <dbReference type="EMBL" id="KAJ8767749.1"/>
    </source>
</evidence>
<dbReference type="Pfam" id="PF07727">
    <property type="entry name" value="RVT_2"/>
    <property type="match status" value="1"/>
</dbReference>
<feature type="domain" description="Reverse transcriptase Ty1/copia-type" evidence="1">
    <location>
        <begin position="85"/>
        <end position="164"/>
    </location>
</feature>
<protein>
    <recommendedName>
        <fullName evidence="1">Reverse transcriptase Ty1/copia-type domain-containing protein</fullName>
    </recommendedName>
</protein>
<proteinExistence type="predicted"/>
<accession>A0AAV8TNU6</accession>
<dbReference type="Proteomes" id="UP001159364">
    <property type="component" value="Linkage Group LG04"/>
</dbReference>
<evidence type="ECO:0000259" key="1">
    <source>
        <dbReference type="Pfam" id="PF07727"/>
    </source>
</evidence>
<name>A0AAV8TNU6_9ROSI</name>
<dbReference type="AlphaFoldDB" id="A0AAV8TNU6"/>
<sequence>MRLNLISVNSLDDEGFRSTFENDKWKLTKGSLVVARGQKHLRLYMMQAKLSNQVIHVFKQLHASVERQTGKKLKCIRIDNGGEYIGLFDAYCQEHEHNNHPRFKARLVVKGFNQKKGIDFDEIFSPVMKMTSIRTVLGLAASLNLEVEQMDVKTAFLHGDLISNLKKQLDKSFVTKDLGSAKQILGMQIIRDRNAKKLWLSQEKYIDKVLQRFKLDKVKAISCPLANHFKLSFRDCPSTNEEKEEMSRVPYASAVGSLMYVMVCTRPDIAHAVGVKRSILMKMNQACSPRFYQKRSSSIVDQHTEAKTSTIVCISFLLFQFDEGKLQEFQGIYTTLQENSFEARTFTNLSQRKRVNSKA</sequence>
<dbReference type="EMBL" id="JAIWQS010000004">
    <property type="protein sequence ID" value="KAJ8767749.1"/>
    <property type="molecule type" value="Genomic_DNA"/>
</dbReference>
<organism evidence="2 3">
    <name type="scientific">Erythroxylum novogranatense</name>
    <dbReference type="NCBI Taxonomy" id="1862640"/>
    <lineage>
        <taxon>Eukaryota</taxon>
        <taxon>Viridiplantae</taxon>
        <taxon>Streptophyta</taxon>
        <taxon>Embryophyta</taxon>
        <taxon>Tracheophyta</taxon>
        <taxon>Spermatophyta</taxon>
        <taxon>Magnoliopsida</taxon>
        <taxon>eudicotyledons</taxon>
        <taxon>Gunneridae</taxon>
        <taxon>Pentapetalae</taxon>
        <taxon>rosids</taxon>
        <taxon>fabids</taxon>
        <taxon>Malpighiales</taxon>
        <taxon>Erythroxylaceae</taxon>
        <taxon>Erythroxylum</taxon>
    </lineage>
</organism>
<dbReference type="InterPro" id="IPR013103">
    <property type="entry name" value="RVT_2"/>
</dbReference>